<reference evidence="1 2" key="1">
    <citation type="submission" date="2019-03" db="EMBL/GenBank/DDBJ databases">
        <title>First draft genome of Liparis tanakae, snailfish: a comprehensive survey of snailfish specific genes.</title>
        <authorList>
            <person name="Kim W."/>
            <person name="Song I."/>
            <person name="Jeong J.-H."/>
            <person name="Kim D."/>
            <person name="Kim S."/>
            <person name="Ryu S."/>
            <person name="Song J.Y."/>
            <person name="Lee S.K."/>
        </authorList>
    </citation>
    <scope>NUCLEOTIDE SEQUENCE [LARGE SCALE GENOMIC DNA]</scope>
    <source>
        <tissue evidence="1">Muscle</tissue>
    </source>
</reference>
<accession>A0A4Z2IN57</accession>
<protein>
    <submittedName>
        <fullName evidence="1">Uncharacterized protein</fullName>
    </submittedName>
</protein>
<gene>
    <name evidence="1" type="ORF">EYF80_011188</name>
</gene>
<evidence type="ECO:0000313" key="1">
    <source>
        <dbReference type="EMBL" id="TNN78593.1"/>
    </source>
</evidence>
<dbReference type="AlphaFoldDB" id="A0A4Z2IN57"/>
<dbReference type="EMBL" id="SRLO01000072">
    <property type="protein sequence ID" value="TNN78593.1"/>
    <property type="molecule type" value="Genomic_DNA"/>
</dbReference>
<dbReference type="Proteomes" id="UP000314294">
    <property type="component" value="Unassembled WGS sequence"/>
</dbReference>
<organism evidence="1 2">
    <name type="scientific">Liparis tanakae</name>
    <name type="common">Tanaka's snailfish</name>
    <dbReference type="NCBI Taxonomy" id="230148"/>
    <lineage>
        <taxon>Eukaryota</taxon>
        <taxon>Metazoa</taxon>
        <taxon>Chordata</taxon>
        <taxon>Craniata</taxon>
        <taxon>Vertebrata</taxon>
        <taxon>Euteleostomi</taxon>
        <taxon>Actinopterygii</taxon>
        <taxon>Neopterygii</taxon>
        <taxon>Teleostei</taxon>
        <taxon>Neoteleostei</taxon>
        <taxon>Acanthomorphata</taxon>
        <taxon>Eupercaria</taxon>
        <taxon>Perciformes</taxon>
        <taxon>Cottioidei</taxon>
        <taxon>Cottales</taxon>
        <taxon>Liparidae</taxon>
        <taxon>Liparis</taxon>
    </lineage>
</organism>
<sequence length="291" mass="31219">MALTMSSTKVAELAVKADKPMYTILSVSGGREKAAAVNGGSWAFRKAFSTNFLKRLYSQLKHGAITGIHLGGMARTKRKPHIPSRGVQARRGSLYLAPPWNLTLTLPTLATQLTVLTTGRPVSSLLMAMLVVTVGPAAPLSRSPSSPASPQHTCCQAALVSLTSYTPLAPAVSALRGHSASRTPRCQGSHYLTPAPVISISTVDLRSHRAQANARGFRWDLAARHAPYHHLQFKTSVYEASTGAEAALLPSASPRRQHLFLPSFLPPHFMPLPCQNRTSVTLQPGVILVLI</sequence>
<name>A0A4Z2IN57_9TELE</name>
<keyword evidence="2" id="KW-1185">Reference proteome</keyword>
<comment type="caution">
    <text evidence="1">The sequence shown here is derived from an EMBL/GenBank/DDBJ whole genome shotgun (WGS) entry which is preliminary data.</text>
</comment>
<proteinExistence type="predicted"/>
<evidence type="ECO:0000313" key="2">
    <source>
        <dbReference type="Proteomes" id="UP000314294"/>
    </source>
</evidence>